<feature type="domain" description="HTH luxR-type" evidence="1">
    <location>
        <begin position="871"/>
        <end position="936"/>
    </location>
</feature>
<dbReference type="InterPro" id="IPR027417">
    <property type="entry name" value="P-loop_NTPase"/>
</dbReference>
<dbReference type="AlphaFoldDB" id="A0A8J3IRB2"/>
<dbReference type="EMBL" id="BNJK01000001">
    <property type="protein sequence ID" value="GHO95502.1"/>
    <property type="molecule type" value="Genomic_DNA"/>
</dbReference>
<dbReference type="InterPro" id="IPR016032">
    <property type="entry name" value="Sig_transdc_resp-reg_C-effctor"/>
</dbReference>
<dbReference type="SMART" id="SM00028">
    <property type="entry name" value="TPR"/>
    <property type="match status" value="6"/>
</dbReference>
<dbReference type="Pfam" id="PF00196">
    <property type="entry name" value="GerE"/>
    <property type="match status" value="1"/>
</dbReference>
<dbReference type="Proteomes" id="UP000597444">
    <property type="component" value="Unassembled WGS sequence"/>
</dbReference>
<accession>A0A8J3IRB2</accession>
<dbReference type="PANTHER" id="PTHR47691">
    <property type="entry name" value="REGULATOR-RELATED"/>
    <property type="match status" value="1"/>
</dbReference>
<dbReference type="SUPFAM" id="SSF52540">
    <property type="entry name" value="P-loop containing nucleoside triphosphate hydrolases"/>
    <property type="match status" value="1"/>
</dbReference>
<dbReference type="Pfam" id="PF13401">
    <property type="entry name" value="AAA_22"/>
    <property type="match status" value="1"/>
</dbReference>
<dbReference type="InterPro" id="IPR049945">
    <property type="entry name" value="AAA_22"/>
</dbReference>
<dbReference type="PROSITE" id="PS50043">
    <property type="entry name" value="HTH_LUXR_2"/>
    <property type="match status" value="1"/>
</dbReference>
<organism evidence="2 3">
    <name type="scientific">Reticulibacter mediterranei</name>
    <dbReference type="NCBI Taxonomy" id="2778369"/>
    <lineage>
        <taxon>Bacteria</taxon>
        <taxon>Bacillati</taxon>
        <taxon>Chloroflexota</taxon>
        <taxon>Ktedonobacteria</taxon>
        <taxon>Ktedonobacterales</taxon>
        <taxon>Reticulibacteraceae</taxon>
        <taxon>Reticulibacter</taxon>
    </lineage>
</organism>
<dbReference type="InterPro" id="IPR000792">
    <property type="entry name" value="Tscrpt_reg_LuxR_C"/>
</dbReference>
<evidence type="ECO:0000259" key="1">
    <source>
        <dbReference type="PROSITE" id="PS50043"/>
    </source>
</evidence>
<gene>
    <name evidence="2" type="ORF">KSF_055500</name>
</gene>
<dbReference type="Gene3D" id="1.25.40.10">
    <property type="entry name" value="Tetratricopeptide repeat domain"/>
    <property type="match status" value="2"/>
</dbReference>
<sequence length="938" mass="104747">MESAQPPLYPHYLPAQLTATIGRSQEIATIATQLLRPDRRLLTLTGPGGVGKTRLALEAALGLLKHFHDGVFFVSLAPLRDPVLVIPAIAQALHIEEVPHQPLLARLCEYLHEKHLLLILDNFEHVLTAGNQISELLANAPHLHVLATSREVLHIYGEYELTIHPLEVPDLSVSSSEQNIASFAAVTLFVERAQSVKPGFTLTPENMQTIAQICTQLDGLPLAIELAAARVKLLPPQAILSRLHSRLSLLTGGARNLPARQQTLRNTLDWSYDLLTEAEQRMFRRLGVFVGQWTLEAAEAINKDAEIEPFDLLSSLVDKSLIRPVEENTGELRFMLLETIREYALDRLDAQNECEAVQRRHAQYYIHLAERAERYLQGVDQHRWLRRLDRESANLWTALHWTIERKEIVLGLRLAGALVGYTQYRRLLNEGRNWFEELLASDKSIPSEAQEARNKVLYGAGIIASSRHELTLAQERLTESALFAATIEKPIIQALSYGMLAQLELHQGNYDHAWQHAEKGMQALEGNEDRWCRGILHNICGKVLNKQGKVRQSRTRHHISLMLLRESGDLFSQADVLVNLGSTMRLQGRLRSAQIFYQHSLQLFQEIGDRWNRTTCLNCIGDILRLEGNYGEAQTTFQESLSLATTLGYKQEKANALTGLGQVAICRGDMTTAARYLKESLRLTREMGHTPGIALLLLGLGDLERLRDSLPKAIDYYEQCLSLARASGDRLTMAGALFGLGDSARRQSQLERAILLLKQSIHLCWELEDKLGLTIALEAFASLCQQAGLPERSVQFFGAVGALHDTLQVPRTPAQEAAYEQEIATLRTELNETAFQENWGSGWSMALHLVLALIATIRLPAQSAHNQQSRPPAYPAGLTAREVEVLRLVAAGMTDARIAETLILSPRTVNTHLRSIYAKLGVSSRSAATRFAITQHLA</sequence>
<proteinExistence type="predicted"/>
<keyword evidence="3" id="KW-1185">Reference proteome</keyword>
<dbReference type="PRINTS" id="PR00364">
    <property type="entry name" value="DISEASERSIST"/>
</dbReference>
<dbReference type="RefSeq" id="WP_220206175.1">
    <property type="nucleotide sequence ID" value="NZ_BNJK01000001.1"/>
</dbReference>
<reference evidence="2" key="1">
    <citation type="submission" date="2020-10" db="EMBL/GenBank/DDBJ databases">
        <title>Taxonomic study of unclassified bacteria belonging to the class Ktedonobacteria.</title>
        <authorList>
            <person name="Yabe S."/>
            <person name="Wang C.M."/>
            <person name="Zheng Y."/>
            <person name="Sakai Y."/>
            <person name="Cavaletti L."/>
            <person name="Monciardini P."/>
            <person name="Donadio S."/>
        </authorList>
    </citation>
    <scope>NUCLEOTIDE SEQUENCE</scope>
    <source>
        <strain evidence="2">ID150040</strain>
    </source>
</reference>
<dbReference type="InterPro" id="IPR058852">
    <property type="entry name" value="HTH_77"/>
</dbReference>
<evidence type="ECO:0000313" key="2">
    <source>
        <dbReference type="EMBL" id="GHO95502.1"/>
    </source>
</evidence>
<dbReference type="SUPFAM" id="SSF48452">
    <property type="entry name" value="TPR-like"/>
    <property type="match status" value="2"/>
</dbReference>
<dbReference type="Pfam" id="PF13424">
    <property type="entry name" value="TPR_12"/>
    <property type="match status" value="2"/>
</dbReference>
<dbReference type="InterPro" id="IPR011990">
    <property type="entry name" value="TPR-like_helical_dom_sf"/>
</dbReference>
<dbReference type="GO" id="GO:0003677">
    <property type="term" value="F:DNA binding"/>
    <property type="evidence" value="ECO:0007669"/>
    <property type="project" value="InterPro"/>
</dbReference>
<name>A0A8J3IRB2_9CHLR</name>
<dbReference type="Gene3D" id="1.10.10.10">
    <property type="entry name" value="Winged helix-like DNA-binding domain superfamily/Winged helix DNA-binding domain"/>
    <property type="match status" value="1"/>
</dbReference>
<dbReference type="GO" id="GO:0006355">
    <property type="term" value="P:regulation of DNA-templated transcription"/>
    <property type="evidence" value="ECO:0007669"/>
    <property type="project" value="InterPro"/>
</dbReference>
<dbReference type="InterPro" id="IPR019734">
    <property type="entry name" value="TPR_rpt"/>
</dbReference>
<dbReference type="CDD" id="cd06170">
    <property type="entry name" value="LuxR_C_like"/>
    <property type="match status" value="1"/>
</dbReference>
<dbReference type="SUPFAM" id="SSF46894">
    <property type="entry name" value="C-terminal effector domain of the bipartite response regulators"/>
    <property type="match status" value="1"/>
</dbReference>
<evidence type="ECO:0000313" key="3">
    <source>
        <dbReference type="Proteomes" id="UP000597444"/>
    </source>
</evidence>
<dbReference type="PANTHER" id="PTHR47691:SF3">
    <property type="entry name" value="HTH-TYPE TRANSCRIPTIONAL REGULATOR RV0890C-RELATED"/>
    <property type="match status" value="1"/>
</dbReference>
<comment type="caution">
    <text evidence="2">The sequence shown here is derived from an EMBL/GenBank/DDBJ whole genome shotgun (WGS) entry which is preliminary data.</text>
</comment>
<protein>
    <recommendedName>
        <fullName evidence="1">HTH luxR-type domain-containing protein</fullName>
    </recommendedName>
</protein>
<dbReference type="GO" id="GO:0016887">
    <property type="term" value="F:ATP hydrolysis activity"/>
    <property type="evidence" value="ECO:0007669"/>
    <property type="project" value="InterPro"/>
</dbReference>
<dbReference type="Gene3D" id="3.40.50.300">
    <property type="entry name" value="P-loop containing nucleotide triphosphate hydrolases"/>
    <property type="match status" value="1"/>
</dbReference>
<dbReference type="Pfam" id="PF25872">
    <property type="entry name" value="HTH_77"/>
    <property type="match status" value="1"/>
</dbReference>
<dbReference type="PRINTS" id="PR00038">
    <property type="entry name" value="HTHLUXR"/>
</dbReference>
<dbReference type="InterPro" id="IPR036388">
    <property type="entry name" value="WH-like_DNA-bd_sf"/>
</dbReference>
<dbReference type="SMART" id="SM00421">
    <property type="entry name" value="HTH_LUXR"/>
    <property type="match status" value="1"/>
</dbReference>